<keyword evidence="2" id="KW-1185">Reference proteome</keyword>
<evidence type="ECO:0000313" key="1">
    <source>
        <dbReference type="EMBL" id="KAK6751404.1"/>
    </source>
</evidence>
<dbReference type="Proteomes" id="UP001303046">
    <property type="component" value="Unassembled WGS sequence"/>
</dbReference>
<dbReference type="EMBL" id="JAVFWL010000004">
    <property type="protein sequence ID" value="KAK6751404.1"/>
    <property type="molecule type" value="Genomic_DNA"/>
</dbReference>
<evidence type="ECO:0000313" key="2">
    <source>
        <dbReference type="Proteomes" id="UP001303046"/>
    </source>
</evidence>
<name>A0ABR1DLX4_NECAM</name>
<sequence>MQWLFPLGSRAVILVLRLASLDGIAMLFPPLQLQPALLLFSLKRRWSDPVKLWYKPRRQAEPFIDDDVVYFIRFSKDLCCSRPRHNFLVANFNDYCDVNKNTMIGMCFSPWE</sequence>
<proteinExistence type="predicted"/>
<organism evidence="1 2">
    <name type="scientific">Necator americanus</name>
    <name type="common">Human hookworm</name>
    <dbReference type="NCBI Taxonomy" id="51031"/>
    <lineage>
        <taxon>Eukaryota</taxon>
        <taxon>Metazoa</taxon>
        <taxon>Ecdysozoa</taxon>
        <taxon>Nematoda</taxon>
        <taxon>Chromadorea</taxon>
        <taxon>Rhabditida</taxon>
        <taxon>Rhabditina</taxon>
        <taxon>Rhabditomorpha</taxon>
        <taxon>Strongyloidea</taxon>
        <taxon>Ancylostomatidae</taxon>
        <taxon>Bunostominae</taxon>
        <taxon>Necator</taxon>
    </lineage>
</organism>
<reference evidence="1 2" key="1">
    <citation type="submission" date="2023-08" db="EMBL/GenBank/DDBJ databases">
        <title>A Necator americanus chromosomal reference genome.</title>
        <authorList>
            <person name="Ilik V."/>
            <person name="Petrzelkova K.J."/>
            <person name="Pardy F."/>
            <person name="Fuh T."/>
            <person name="Niatou-Singa F.S."/>
            <person name="Gouil Q."/>
            <person name="Baker L."/>
            <person name="Ritchie M.E."/>
            <person name="Jex A.R."/>
            <person name="Gazzola D."/>
            <person name="Li H."/>
            <person name="Toshio Fujiwara R."/>
            <person name="Zhan B."/>
            <person name="Aroian R.V."/>
            <person name="Pafco B."/>
            <person name="Schwarz E.M."/>
        </authorList>
    </citation>
    <scope>NUCLEOTIDE SEQUENCE [LARGE SCALE GENOMIC DNA]</scope>
    <source>
        <strain evidence="1 2">Aroian</strain>
        <tissue evidence="1">Whole animal</tissue>
    </source>
</reference>
<protein>
    <submittedName>
        <fullName evidence="1">Uncharacterized protein</fullName>
    </submittedName>
</protein>
<comment type="caution">
    <text evidence="1">The sequence shown here is derived from an EMBL/GenBank/DDBJ whole genome shotgun (WGS) entry which is preliminary data.</text>
</comment>
<gene>
    <name evidence="1" type="primary">Necator_chrIV.g16334</name>
    <name evidence="1" type="ORF">RB195_003038</name>
</gene>
<accession>A0ABR1DLX4</accession>